<feature type="region of interest" description="Disordered" evidence="1">
    <location>
        <begin position="13"/>
        <end position="38"/>
    </location>
</feature>
<dbReference type="AlphaFoldDB" id="A0A6A5BPQ4"/>
<dbReference type="OMA" id="NVKAFQV"/>
<dbReference type="EMBL" id="VFQX01000050">
    <property type="protein sequence ID" value="KAF0974909.1"/>
    <property type="molecule type" value="Genomic_DNA"/>
</dbReference>
<gene>
    <name evidence="3" type="ORF">FDP41_006076</name>
</gene>
<comment type="caution">
    <text evidence="3">The sequence shown here is derived from an EMBL/GenBank/DDBJ whole genome shotgun (WGS) entry which is preliminary data.</text>
</comment>
<name>A0A6A5BPQ4_NAEFO</name>
<sequence length="474" mass="55275">MFLRLKSTALPNDSIRDDKISPETTPHSHHDFSRHDSSSSSSVMITLFLASDTVENVVEFIQDQDREMVQQVCRCFQEACRVVERREFLYMWHDENRCLLKPLSEPPVDEQVLSQREMELKTKFPLCLREFLKITNGRPSWSDDVLHVNNLLNRVELWKYDHSRKFIILGLSTQNSNALTLDPKKGVIRLNQTRFQTKKYFPYSVHRSLYSLIPSTFASQRNLTLKCVQCDGLCLEYACSDFKKDPQIVREAYLQNPKSFKFCSEELRNQLKFVKELFRVDPQCLTYLPITHELFYRKEFMLEAIQIDGSWLRKASHELRNDREVVMKAIESYPNALSYASKELRSDEEVVMTALKRNVKAFQVGDDLRSDKEVVKLAIQHNPMALQYAGEAMREDLEIVLPAIRKCGKAFTYISKKLQCKQYIAMQRNADQQVQSDPSKDDPRSITSENESLTACTLKKNSSSLRKKIIRRKK</sequence>
<evidence type="ECO:0000313" key="4">
    <source>
        <dbReference type="Proteomes" id="UP000444721"/>
    </source>
</evidence>
<keyword evidence="4" id="KW-1185">Reference proteome</keyword>
<dbReference type="VEuPathDB" id="AmoebaDB:NfTy_067350"/>
<organism evidence="3 4">
    <name type="scientific">Naegleria fowleri</name>
    <name type="common">Brain eating amoeba</name>
    <dbReference type="NCBI Taxonomy" id="5763"/>
    <lineage>
        <taxon>Eukaryota</taxon>
        <taxon>Discoba</taxon>
        <taxon>Heterolobosea</taxon>
        <taxon>Tetramitia</taxon>
        <taxon>Eutetramitia</taxon>
        <taxon>Vahlkampfiidae</taxon>
        <taxon>Naegleria</taxon>
    </lineage>
</organism>
<dbReference type="VEuPathDB" id="AmoebaDB:NF0023720"/>
<dbReference type="OrthoDB" id="9970076at2759"/>
<reference evidence="3 4" key="1">
    <citation type="journal article" date="2019" name="Sci. Rep.">
        <title>Nanopore sequencing improves the draft genome of the human pathogenic amoeba Naegleria fowleri.</title>
        <authorList>
            <person name="Liechti N."/>
            <person name="Schurch N."/>
            <person name="Bruggmann R."/>
            <person name="Wittwer M."/>
        </authorList>
    </citation>
    <scope>NUCLEOTIDE SEQUENCE [LARGE SCALE GENOMIC DNA]</scope>
    <source>
        <strain evidence="3 4">ATCC 30894</strain>
    </source>
</reference>
<feature type="region of interest" description="Disordered" evidence="1">
    <location>
        <begin position="429"/>
        <end position="453"/>
    </location>
</feature>
<evidence type="ECO:0000259" key="2">
    <source>
        <dbReference type="Pfam" id="PF13475"/>
    </source>
</evidence>
<dbReference type="InterPro" id="IPR037883">
    <property type="entry name" value="Knr4/Smi1-like_sf"/>
</dbReference>
<dbReference type="RefSeq" id="XP_044559622.1">
    <property type="nucleotide sequence ID" value="XM_044709671.1"/>
</dbReference>
<evidence type="ECO:0000313" key="3">
    <source>
        <dbReference type="EMBL" id="KAF0974909.1"/>
    </source>
</evidence>
<feature type="domain" description="DUF4116" evidence="2">
    <location>
        <begin position="298"/>
        <end position="345"/>
    </location>
</feature>
<dbReference type="SUPFAM" id="SSF160631">
    <property type="entry name" value="SMI1/KNR4-like"/>
    <property type="match status" value="1"/>
</dbReference>
<dbReference type="VEuPathDB" id="AmoebaDB:FDP41_006076"/>
<evidence type="ECO:0000256" key="1">
    <source>
        <dbReference type="SAM" id="MobiDB-lite"/>
    </source>
</evidence>
<feature type="domain" description="DUF4116" evidence="2">
    <location>
        <begin position="371"/>
        <end position="419"/>
    </location>
</feature>
<dbReference type="GeneID" id="68113294"/>
<protein>
    <recommendedName>
        <fullName evidence="2">DUF4116 domain-containing protein</fullName>
    </recommendedName>
</protein>
<dbReference type="Proteomes" id="UP000444721">
    <property type="component" value="Unassembled WGS sequence"/>
</dbReference>
<dbReference type="InterPro" id="IPR025197">
    <property type="entry name" value="DUF4116"/>
</dbReference>
<feature type="domain" description="DUF4116" evidence="2">
    <location>
        <begin position="221"/>
        <end position="268"/>
    </location>
</feature>
<feature type="compositionally biased region" description="Basic and acidic residues" evidence="1">
    <location>
        <begin position="14"/>
        <end position="37"/>
    </location>
</feature>
<dbReference type="Pfam" id="PF13475">
    <property type="entry name" value="DUF4116"/>
    <property type="match status" value="3"/>
</dbReference>
<accession>A0A6A5BPQ4</accession>
<proteinExistence type="predicted"/>